<reference evidence="1 2" key="1">
    <citation type="journal article" date="2011" name="Front. Microbiol.">
        <title>Genomic signatures of strain selection and enhancement in Bacillus atrophaeus var. globigii, a historical biowarfare simulant.</title>
        <authorList>
            <person name="Gibbons H.S."/>
            <person name="Broomall S.M."/>
            <person name="McNew L.A."/>
            <person name="Daligault H."/>
            <person name="Chapman C."/>
            <person name="Bruce D."/>
            <person name="Karavis M."/>
            <person name="Krepps M."/>
            <person name="McGregor P.A."/>
            <person name="Hong C."/>
            <person name="Park K.H."/>
            <person name="Akmal A."/>
            <person name="Feldman A."/>
            <person name="Lin J.S."/>
            <person name="Chang W.E."/>
            <person name="Higgs B.W."/>
            <person name="Demirev P."/>
            <person name="Lindquist J."/>
            <person name="Liem A."/>
            <person name="Fochler E."/>
            <person name="Read T.D."/>
            <person name="Tapia R."/>
            <person name="Johnson S."/>
            <person name="Bishop-Lilly K.A."/>
            <person name="Detter C."/>
            <person name="Han C."/>
            <person name="Sozhamannan S."/>
            <person name="Rosenzweig C.N."/>
            <person name="Skowronski E.W."/>
        </authorList>
    </citation>
    <scope>NUCLEOTIDE SEQUENCE [LARGE SCALE GENOMIC DNA]</scope>
    <source>
        <strain evidence="1 2">Y4G10-17</strain>
    </source>
</reference>
<organism evidence="1 2">
    <name type="scientific">Aliidiomarina soli</name>
    <dbReference type="NCBI Taxonomy" id="1928574"/>
    <lineage>
        <taxon>Bacteria</taxon>
        <taxon>Pseudomonadati</taxon>
        <taxon>Pseudomonadota</taxon>
        <taxon>Gammaproteobacteria</taxon>
        <taxon>Alteromonadales</taxon>
        <taxon>Idiomarinaceae</taxon>
        <taxon>Aliidiomarina</taxon>
    </lineage>
</organism>
<protein>
    <submittedName>
        <fullName evidence="1">Uncharacterized protein</fullName>
    </submittedName>
</protein>
<comment type="caution">
    <text evidence="1">The sequence shown here is derived from an EMBL/GenBank/DDBJ whole genome shotgun (WGS) entry which is preliminary data.</text>
</comment>
<gene>
    <name evidence="1" type="ORF">CWE14_09450</name>
</gene>
<dbReference type="EMBL" id="PIPO01000004">
    <property type="protein sequence ID" value="RUO32365.1"/>
    <property type="molecule type" value="Genomic_DNA"/>
</dbReference>
<dbReference type="AlphaFoldDB" id="A0A432WF24"/>
<dbReference type="Proteomes" id="UP000287823">
    <property type="component" value="Unassembled WGS sequence"/>
</dbReference>
<keyword evidence="2" id="KW-1185">Reference proteome</keyword>
<accession>A0A432WF24</accession>
<name>A0A432WF24_9GAMM</name>
<evidence type="ECO:0000313" key="1">
    <source>
        <dbReference type="EMBL" id="RUO32365.1"/>
    </source>
</evidence>
<evidence type="ECO:0000313" key="2">
    <source>
        <dbReference type="Proteomes" id="UP000287823"/>
    </source>
</evidence>
<sequence length="125" mass="13518">MLILMVAIVGPRLSAETSSAAVVRPGEIPAIVAKPLAQHPLAAHARLWLLTLSTLPVAAELKTIHFVRGATANWQLTLQADNTLWLSDWLAMFSTTLQQQQWTTQLVSSNSHGAGYLIVIEVNGP</sequence>
<proteinExistence type="predicted"/>